<sequence>MKIWFRTLLLGVALTGFGLTGCSNTPTPVAPVIEDFDPQGYLGTWYEIIRLPHSFEEGLEQVSAEYRQNADGSLEVTNRGYHTADGEWQTAIGHAEPVAPAMYKVTFFWPFAGGYYISRLDTDADGNYLHAVITSDSHDYFWLLSRQPQVPDNLIDEVLEQAESWGYKKSRMILVDHPAD</sequence>
<organism evidence="5 6">
    <name type="scientific">Pseudidiomarina maritima</name>
    <dbReference type="NCBI Taxonomy" id="519453"/>
    <lineage>
        <taxon>Bacteria</taxon>
        <taxon>Pseudomonadati</taxon>
        <taxon>Pseudomonadota</taxon>
        <taxon>Gammaproteobacteria</taxon>
        <taxon>Alteromonadales</taxon>
        <taxon>Idiomarinaceae</taxon>
        <taxon>Pseudidiomarina</taxon>
    </lineage>
</organism>
<dbReference type="Pfam" id="PF08212">
    <property type="entry name" value="Lipocalin_2"/>
    <property type="match status" value="1"/>
</dbReference>
<evidence type="ECO:0000313" key="5">
    <source>
        <dbReference type="EMBL" id="PWW10620.1"/>
    </source>
</evidence>
<dbReference type="InterPro" id="IPR000566">
    <property type="entry name" value="Lipocln_cytosolic_FA-bd_dom"/>
</dbReference>
<dbReference type="OrthoDB" id="9793905at2"/>
<dbReference type="SUPFAM" id="SSF50814">
    <property type="entry name" value="Lipocalins"/>
    <property type="match status" value="1"/>
</dbReference>
<comment type="subcellular location">
    <subcellularLocation>
        <location evidence="2">Cell outer membrane</location>
    </subcellularLocation>
</comment>
<evidence type="ECO:0000256" key="1">
    <source>
        <dbReference type="ARBA" id="ARBA00006889"/>
    </source>
</evidence>
<dbReference type="RefSeq" id="WP_110076408.1">
    <property type="nucleotide sequence ID" value="NZ_QGTT01000013.1"/>
</dbReference>
<protein>
    <recommendedName>
        <fullName evidence="2">Outer membrane lipoprotein Blc</fullName>
    </recommendedName>
</protein>
<dbReference type="Proteomes" id="UP000246964">
    <property type="component" value="Unassembled WGS sequence"/>
</dbReference>
<proteinExistence type="inferred from homology"/>
<evidence type="ECO:0000256" key="3">
    <source>
        <dbReference type="PIRSR" id="PIRSR036893-52"/>
    </source>
</evidence>
<keyword evidence="2" id="KW-0732">Signal</keyword>
<dbReference type="PANTHER" id="PTHR10612">
    <property type="entry name" value="APOLIPOPROTEIN D"/>
    <property type="match status" value="1"/>
</dbReference>
<keyword evidence="2" id="KW-0446">Lipid-binding</keyword>
<feature type="domain" description="Lipocalin/cytosolic fatty-acid binding" evidence="4">
    <location>
        <begin position="39"/>
        <end position="175"/>
    </location>
</feature>
<dbReference type="PANTHER" id="PTHR10612:SF34">
    <property type="entry name" value="APOLIPOPROTEIN D"/>
    <property type="match status" value="1"/>
</dbReference>
<comment type="subunit">
    <text evidence="2">Homodimer.</text>
</comment>
<dbReference type="AlphaFoldDB" id="A0A317Q4Y0"/>
<evidence type="ECO:0000256" key="2">
    <source>
        <dbReference type="PIRNR" id="PIRNR036893"/>
    </source>
</evidence>
<comment type="function">
    <text evidence="2">Involved in the storage or transport of lipids necessary for membrane maintenance under stressful conditions. Displays a binding preference for lysophospholipids.</text>
</comment>
<feature type="lipid moiety-binding region" description="S-diacylglycerol cysteine" evidence="3">
    <location>
        <position position="22"/>
    </location>
</feature>
<feature type="signal peptide" evidence="2">
    <location>
        <begin position="1"/>
        <end position="21"/>
    </location>
</feature>
<keyword evidence="6" id="KW-1185">Reference proteome</keyword>
<keyword evidence="2" id="KW-0998">Cell outer membrane</keyword>
<keyword evidence="2" id="KW-0472">Membrane</keyword>
<keyword evidence="3" id="KW-0564">Palmitate</keyword>
<dbReference type="InterPro" id="IPR012674">
    <property type="entry name" value="Calycin"/>
</dbReference>
<dbReference type="GO" id="GO:0009279">
    <property type="term" value="C:cell outer membrane"/>
    <property type="evidence" value="ECO:0007669"/>
    <property type="project" value="UniProtKB-SubCell"/>
</dbReference>
<evidence type="ECO:0000259" key="4">
    <source>
        <dbReference type="Pfam" id="PF08212"/>
    </source>
</evidence>
<evidence type="ECO:0000313" key="6">
    <source>
        <dbReference type="Proteomes" id="UP000246964"/>
    </source>
</evidence>
<comment type="caution">
    <text evidence="5">The sequence shown here is derived from an EMBL/GenBank/DDBJ whole genome shotgun (WGS) entry which is preliminary data.</text>
</comment>
<feature type="chain" id="PRO_5016196904" description="Outer membrane lipoprotein Blc" evidence="2">
    <location>
        <begin position="22"/>
        <end position="180"/>
    </location>
</feature>
<dbReference type="InterPro" id="IPR002446">
    <property type="entry name" value="Lipocalin_bac"/>
</dbReference>
<dbReference type="GO" id="GO:0008289">
    <property type="term" value="F:lipid binding"/>
    <property type="evidence" value="ECO:0007669"/>
    <property type="project" value="UniProtKB-UniRule"/>
</dbReference>
<dbReference type="GO" id="GO:0006950">
    <property type="term" value="P:response to stress"/>
    <property type="evidence" value="ECO:0007669"/>
    <property type="project" value="UniProtKB-ARBA"/>
</dbReference>
<keyword evidence="2 3" id="KW-0449">Lipoprotein</keyword>
<dbReference type="InterPro" id="IPR022271">
    <property type="entry name" value="Lipocalin_ApoD"/>
</dbReference>
<dbReference type="PROSITE" id="PS51257">
    <property type="entry name" value="PROKAR_LIPOPROTEIN"/>
    <property type="match status" value="1"/>
</dbReference>
<accession>A0A317Q4Y0</accession>
<name>A0A317Q4Y0_9GAMM</name>
<dbReference type="Gene3D" id="2.40.128.20">
    <property type="match status" value="1"/>
</dbReference>
<dbReference type="PIRSF" id="PIRSF036893">
    <property type="entry name" value="Lipocalin_ApoD"/>
    <property type="match status" value="1"/>
</dbReference>
<dbReference type="EMBL" id="QGTT01000013">
    <property type="protein sequence ID" value="PWW10620.1"/>
    <property type="molecule type" value="Genomic_DNA"/>
</dbReference>
<feature type="lipid moiety-binding region" description="N-palmitoyl cysteine" evidence="3">
    <location>
        <position position="22"/>
    </location>
</feature>
<gene>
    <name evidence="5" type="ORF">DET45_11352</name>
</gene>
<dbReference type="CDD" id="cd19438">
    <property type="entry name" value="lipocalin_Blc-like"/>
    <property type="match status" value="1"/>
</dbReference>
<dbReference type="PRINTS" id="PR01171">
    <property type="entry name" value="BCTLIPOCALIN"/>
</dbReference>
<comment type="similarity">
    <text evidence="1 2">Belongs to the calycin superfamily. Lipocalin family.</text>
</comment>
<reference evidence="5 6" key="1">
    <citation type="submission" date="2018-05" db="EMBL/GenBank/DDBJ databases">
        <title>Freshwater and sediment microbial communities from various areas in North America, analyzing microbe dynamics in response to fracking.</title>
        <authorList>
            <person name="Lamendella R."/>
        </authorList>
    </citation>
    <scope>NUCLEOTIDE SEQUENCE [LARGE SCALE GENOMIC DNA]</scope>
    <source>
        <strain evidence="5 6">125B1</strain>
    </source>
</reference>
<dbReference type="InterPro" id="IPR047202">
    <property type="entry name" value="Lipocalin_Blc-like_dom"/>
</dbReference>